<dbReference type="EMBL" id="CP079216">
    <property type="protein sequence ID" value="QXT62758.1"/>
    <property type="molecule type" value="Genomic_DNA"/>
</dbReference>
<organism evidence="1 2">
    <name type="scientific">Tessaracoccus palaemonis</name>
    <dbReference type="NCBI Taxonomy" id="2829499"/>
    <lineage>
        <taxon>Bacteria</taxon>
        <taxon>Bacillati</taxon>
        <taxon>Actinomycetota</taxon>
        <taxon>Actinomycetes</taxon>
        <taxon>Propionibacteriales</taxon>
        <taxon>Propionibacteriaceae</taxon>
        <taxon>Tessaracoccus</taxon>
    </lineage>
</organism>
<gene>
    <name evidence="1" type="ORF">KDB89_13645</name>
</gene>
<reference evidence="1 2" key="1">
    <citation type="submission" date="2021-07" db="EMBL/GenBank/DDBJ databases">
        <title>complete genome sequencing of Tessaracoccus sp.J1M15.</title>
        <authorList>
            <person name="Bae J.-W."/>
            <person name="Kim D.-y."/>
        </authorList>
    </citation>
    <scope>NUCLEOTIDE SEQUENCE [LARGE SCALE GENOMIC DNA]</scope>
    <source>
        <strain evidence="1 2">J1M15</strain>
    </source>
</reference>
<accession>A0ABX8SL71</accession>
<name>A0ABX8SL71_9ACTN</name>
<dbReference type="RefSeq" id="WP_219081938.1">
    <property type="nucleotide sequence ID" value="NZ_CP079216.1"/>
</dbReference>
<proteinExistence type="predicted"/>
<keyword evidence="2" id="KW-1185">Reference proteome</keyword>
<sequence>MSECLIDVNVPAEERPAWAAGYLECGAGLHLAQAQAAQAADDEATEKRTGRKVPTAHRIWQVARRTPSN</sequence>
<protein>
    <submittedName>
        <fullName evidence="1">Uncharacterized protein</fullName>
    </submittedName>
</protein>
<evidence type="ECO:0000313" key="2">
    <source>
        <dbReference type="Proteomes" id="UP000824504"/>
    </source>
</evidence>
<evidence type="ECO:0000313" key="1">
    <source>
        <dbReference type="EMBL" id="QXT62758.1"/>
    </source>
</evidence>
<dbReference type="Proteomes" id="UP000824504">
    <property type="component" value="Chromosome"/>
</dbReference>